<reference evidence="12 13" key="1">
    <citation type="submission" date="2020-11" db="EMBL/GenBank/DDBJ databases">
        <authorList>
            <person name="Wallbank WR R."/>
            <person name="Pardo Diaz C."/>
            <person name="Kozak K."/>
            <person name="Martin S."/>
            <person name="Jiggins C."/>
            <person name="Moest M."/>
            <person name="Warren A I."/>
            <person name="Generalovic N T."/>
            <person name="Byers J.R.P. K."/>
            <person name="Montejo-Kovacevich G."/>
            <person name="Yen C E."/>
        </authorList>
    </citation>
    <scope>NUCLEOTIDE SEQUENCE [LARGE SCALE GENOMIC DNA]</scope>
</reference>
<dbReference type="OMA" id="HITILRF"/>
<feature type="transmembrane region" description="Helical" evidence="11">
    <location>
        <begin position="44"/>
        <end position="66"/>
    </location>
</feature>
<keyword evidence="4 11" id="KW-0812">Transmembrane</keyword>
<dbReference type="FunCoup" id="A0A7R8YM44">
    <property type="interactions" value="29"/>
</dbReference>
<keyword evidence="2" id="KW-1003">Cell membrane</keyword>
<evidence type="ECO:0000256" key="4">
    <source>
        <dbReference type="ARBA" id="ARBA00022692"/>
    </source>
</evidence>
<dbReference type="OrthoDB" id="8185860at2759"/>
<keyword evidence="13" id="KW-1185">Reference proteome</keyword>
<evidence type="ECO:0000256" key="9">
    <source>
        <dbReference type="ARBA" id="ARBA00023224"/>
    </source>
</evidence>
<dbReference type="Pfam" id="PF02949">
    <property type="entry name" value="7tm_6"/>
    <property type="match status" value="1"/>
</dbReference>
<organism evidence="12 13">
    <name type="scientific">Hermetia illucens</name>
    <name type="common">Black soldier fly</name>
    <dbReference type="NCBI Taxonomy" id="343691"/>
    <lineage>
        <taxon>Eukaryota</taxon>
        <taxon>Metazoa</taxon>
        <taxon>Ecdysozoa</taxon>
        <taxon>Arthropoda</taxon>
        <taxon>Hexapoda</taxon>
        <taxon>Insecta</taxon>
        <taxon>Pterygota</taxon>
        <taxon>Neoptera</taxon>
        <taxon>Endopterygota</taxon>
        <taxon>Diptera</taxon>
        <taxon>Brachycera</taxon>
        <taxon>Stratiomyomorpha</taxon>
        <taxon>Stratiomyidae</taxon>
        <taxon>Hermetiinae</taxon>
        <taxon>Hermetia</taxon>
    </lineage>
</organism>
<protein>
    <recommendedName>
        <fullName evidence="11">Odorant receptor</fullName>
    </recommendedName>
</protein>
<evidence type="ECO:0000256" key="10">
    <source>
        <dbReference type="ARBA" id="ARBA00038679"/>
    </source>
</evidence>
<keyword evidence="6 11" id="KW-1133">Transmembrane helix</keyword>
<feature type="transmembrane region" description="Helical" evidence="11">
    <location>
        <begin position="302"/>
        <end position="320"/>
    </location>
</feature>
<evidence type="ECO:0000313" key="13">
    <source>
        <dbReference type="Proteomes" id="UP000594454"/>
    </source>
</evidence>
<sequence>MKSQEKFVQFGDFMGIAVVFYKSLGLDAFAPQEKRSILLKIFQVLVLVLGTGNLFLAIALEVTYFIKSFGVLTNILEITALLPCTIISTASATKILTVWSRNAQLTPILHQLEDMFPQTVAEQEKYDIKFYRKHMRRVVLPCVVLTLITGAIFSFFEISESTINYFRNGNFEKKYPYFFWYPFDDQTNWVYPILYLHQFYAGFVTVGASIATDLLLCCIVTQFRMHLDFTSRQLLKMVPRGGSNDIRYLKQLIQRHITILRFSDDINDVFGISSLCTFLSSAPIICFTGFQVSIGVTNKTFAKYILFLVYQLLTVFAVCYHGNIVIDSSLEVGDAAYGQDWFQASKEYKKILLVLMTRATKHSTLRATSFVTASLRTFSSIISTSYQFFALVRTMYNDDN</sequence>
<evidence type="ECO:0000256" key="11">
    <source>
        <dbReference type="RuleBase" id="RU351113"/>
    </source>
</evidence>
<dbReference type="InterPro" id="IPR004117">
    <property type="entry name" value="7tm6_olfct_rcpt"/>
</dbReference>
<evidence type="ECO:0000256" key="1">
    <source>
        <dbReference type="ARBA" id="ARBA00004651"/>
    </source>
</evidence>
<comment type="similarity">
    <text evidence="11">Belongs to the insect chemoreceptor superfamily. Heteromeric odorant receptor channel (TC 1.A.69) family.</text>
</comment>
<evidence type="ECO:0000256" key="3">
    <source>
        <dbReference type="ARBA" id="ARBA00022606"/>
    </source>
</evidence>
<dbReference type="GO" id="GO:0005549">
    <property type="term" value="F:odorant binding"/>
    <property type="evidence" value="ECO:0007669"/>
    <property type="project" value="InterPro"/>
</dbReference>
<evidence type="ECO:0000256" key="8">
    <source>
        <dbReference type="ARBA" id="ARBA00023170"/>
    </source>
</evidence>
<keyword evidence="8 11" id="KW-0675">Receptor</keyword>
<evidence type="ECO:0000313" key="12">
    <source>
        <dbReference type="EMBL" id="CAD7077821.1"/>
    </source>
</evidence>
<name>A0A7R8YM44_HERIL</name>
<feature type="transmembrane region" description="Helical" evidence="11">
    <location>
        <begin position="269"/>
        <end position="290"/>
    </location>
</feature>
<gene>
    <name evidence="12" type="ORF">HERILL_LOCUS1132</name>
</gene>
<dbReference type="GO" id="GO:0004984">
    <property type="term" value="F:olfactory receptor activity"/>
    <property type="evidence" value="ECO:0007669"/>
    <property type="project" value="InterPro"/>
</dbReference>
<dbReference type="AlphaFoldDB" id="A0A7R8YM44"/>
<dbReference type="PANTHER" id="PTHR21137">
    <property type="entry name" value="ODORANT RECEPTOR"/>
    <property type="match status" value="1"/>
</dbReference>
<dbReference type="PANTHER" id="PTHR21137:SF44">
    <property type="entry name" value="ODORANT RECEPTOR 13A-RELATED"/>
    <property type="match status" value="1"/>
</dbReference>
<evidence type="ECO:0000256" key="2">
    <source>
        <dbReference type="ARBA" id="ARBA00022475"/>
    </source>
</evidence>
<keyword evidence="3 11" id="KW-0716">Sensory transduction</keyword>
<dbReference type="GO" id="GO:0005886">
    <property type="term" value="C:plasma membrane"/>
    <property type="evidence" value="ECO:0007669"/>
    <property type="project" value="UniProtKB-SubCell"/>
</dbReference>
<evidence type="ECO:0000256" key="6">
    <source>
        <dbReference type="ARBA" id="ARBA00022989"/>
    </source>
</evidence>
<comment type="subunit">
    <text evidence="10">Interacts with Orco. Complexes exist early in the endomembrane system in olfactory sensory neurons (OSNs), coupling these complexes to the conserved ciliary trafficking pathway.</text>
</comment>
<accession>A0A7R8YM44</accession>
<keyword evidence="9 11" id="KW-0807">Transducer</keyword>
<dbReference type="Proteomes" id="UP000594454">
    <property type="component" value="Chromosome 1"/>
</dbReference>
<evidence type="ECO:0000256" key="7">
    <source>
        <dbReference type="ARBA" id="ARBA00023136"/>
    </source>
</evidence>
<feature type="transmembrane region" description="Helical" evidence="11">
    <location>
        <begin position="78"/>
        <end position="99"/>
    </location>
</feature>
<dbReference type="GO" id="GO:0007165">
    <property type="term" value="P:signal transduction"/>
    <property type="evidence" value="ECO:0007669"/>
    <property type="project" value="UniProtKB-KW"/>
</dbReference>
<dbReference type="InParanoid" id="A0A7R8YM44"/>
<feature type="transmembrane region" description="Helical" evidence="11">
    <location>
        <begin position="199"/>
        <end position="223"/>
    </location>
</feature>
<feature type="transmembrane region" description="Helical" evidence="11">
    <location>
        <begin position="138"/>
        <end position="156"/>
    </location>
</feature>
<keyword evidence="7 11" id="KW-0472">Membrane</keyword>
<dbReference type="EMBL" id="LR899009">
    <property type="protein sequence ID" value="CAD7077821.1"/>
    <property type="molecule type" value="Genomic_DNA"/>
</dbReference>
<proteinExistence type="inferred from homology"/>
<keyword evidence="5 11" id="KW-0552">Olfaction</keyword>
<comment type="caution">
    <text evidence="11">Lacks conserved residue(s) required for the propagation of feature annotation.</text>
</comment>
<evidence type="ECO:0000256" key="5">
    <source>
        <dbReference type="ARBA" id="ARBA00022725"/>
    </source>
</evidence>
<comment type="subcellular location">
    <subcellularLocation>
        <location evidence="1 11">Cell membrane</location>
        <topology evidence="1 11">Multi-pass membrane protein</topology>
    </subcellularLocation>
</comment>